<gene>
    <name evidence="3" type="ORF">ADIAG_01037</name>
</gene>
<dbReference type="PANTHER" id="PTHR34408:SF1">
    <property type="entry name" value="GLYCOSYL HYDROLASE FAMILY 19 DOMAIN-CONTAINING PROTEIN HI_1415"/>
    <property type="match status" value="1"/>
</dbReference>
<dbReference type="Gene3D" id="2.30.30.40">
    <property type="entry name" value="SH3 Domains"/>
    <property type="match status" value="8"/>
</dbReference>
<organism evidence="3 4">
    <name type="scientific">Paeniglutamicibacter gangotriensis Lz1y</name>
    <dbReference type="NCBI Taxonomy" id="1276920"/>
    <lineage>
        <taxon>Bacteria</taxon>
        <taxon>Bacillati</taxon>
        <taxon>Actinomycetota</taxon>
        <taxon>Actinomycetes</taxon>
        <taxon>Micrococcales</taxon>
        <taxon>Micrococcaceae</taxon>
        <taxon>Paeniglutamicibacter</taxon>
    </lineage>
</organism>
<proteinExistence type="predicted"/>
<dbReference type="Pfam" id="PF08239">
    <property type="entry name" value="SH3_3"/>
    <property type="match status" value="6"/>
</dbReference>
<dbReference type="GO" id="GO:0033925">
    <property type="term" value="F:mannosyl-glycoprotein endo-beta-N-acetylglucosaminidase activity"/>
    <property type="evidence" value="ECO:0007669"/>
    <property type="project" value="UniProtKB-EC"/>
</dbReference>
<evidence type="ECO:0000256" key="1">
    <source>
        <dbReference type="SAM" id="SignalP"/>
    </source>
</evidence>
<evidence type="ECO:0000259" key="2">
    <source>
        <dbReference type="PROSITE" id="PS51781"/>
    </source>
</evidence>
<dbReference type="InterPro" id="IPR058593">
    <property type="entry name" value="ARB_07466-like_C"/>
</dbReference>
<sequence>MQRNHLGVVLALAVALVGGPTTIATAQPVLPVTSVKVHTAKAKPVKLTTENLNLRKSANAKSASLLVIPKNTKLTILKISGVWHQVSYKSKTGWVSGNHLKAVPAAKPKVYNFAKAFTAVKAKAAASSANVVSIHRQTKVEVLGKTGSWTKVLVSGKTGFVPSSTLAKANPAAVYRWVAGSQSVYQSNKTSSKKLGTLANNTKITWLRTSGSWQQVRTGAGIGWIPSSKLSTKVITPPAKPKVYNYVKAFTAVKVKAAASSANVVSIHRQTKVEVLGTSGFWTKVLVSGKTGFVPSSTLAKANPAAVYRWVAGSQSVYQSNKTSSKKLGTLANNTKITWLRTSGSWQQVRTGAGIGWIPSSKLSTKVIAPPAKPKPPVTFSAPRWTMENVNLRTGPGTSNSTLGLVPKGEKVLLATSPNGWAHVKTSKGTGWISAFYLSTAAPSQNPPTPDAVMFDSPRWTTANLNLRKGAGTNHESLGTVPVGKRVLVGRSSGGWANVKTSKGTGWVSEAYLATTAPTPQSSSQYRWSTGNVNLRTGYSTSHMVIGVVQAGDRVTYLESKDGWARVVTSLGTGWMSEAHLSKTQIAKLQPDTIAVNDAVKARYGAYVSSYGGIRAGSVGHSSGRATDLMIKDYKSAQGVKNGDEIARFLIANRKSLGISYLIWQDKIWLGVVTGWEEYSKSGKYGQQFSNNWNDTTRHMDHVHVETIGNSGTGSPLVR</sequence>
<dbReference type="RefSeq" id="WP_007270238.1">
    <property type="nucleotide sequence ID" value="NZ_AOCK01000002.1"/>
</dbReference>
<feature type="domain" description="SH3b" evidence="2">
    <location>
        <begin position="523"/>
        <end position="585"/>
    </location>
</feature>
<name>M7MXY6_9MICC</name>
<dbReference type="PROSITE" id="PS51781">
    <property type="entry name" value="SH3B"/>
    <property type="match status" value="4"/>
</dbReference>
<dbReference type="eggNOG" id="COG4991">
    <property type="taxonomic scope" value="Bacteria"/>
</dbReference>
<comment type="caution">
    <text evidence="3">The sequence shown here is derived from an EMBL/GenBank/DDBJ whole genome shotgun (WGS) entry which is preliminary data.</text>
</comment>
<dbReference type="InterPro" id="IPR036028">
    <property type="entry name" value="SH3-like_dom_sf"/>
</dbReference>
<reference evidence="3 4" key="1">
    <citation type="journal article" date="2013" name="Genome Announc.">
        <title>Draft Genome Sequence of Arthrobacter gangotriensis Strain Lz1yT, Isolated from a Penguin Rookery Soil Sample Collected in Antarctica, near the Indian Station Dakshin Gangotri.</title>
        <authorList>
            <person name="Shivaji S."/>
            <person name="Ara S."/>
            <person name="Bandi S."/>
            <person name="Singh A."/>
            <person name="Kumar Pinnaka A."/>
        </authorList>
    </citation>
    <scope>NUCLEOTIDE SEQUENCE [LARGE SCALE GENOMIC DNA]</scope>
    <source>
        <strain evidence="3 4">Lz1y</strain>
    </source>
</reference>
<dbReference type="AlphaFoldDB" id="M7MXY6"/>
<feature type="signal peptide" evidence="1">
    <location>
        <begin position="1"/>
        <end position="26"/>
    </location>
</feature>
<dbReference type="Pfam" id="PF26571">
    <property type="entry name" value="VldE"/>
    <property type="match status" value="1"/>
</dbReference>
<keyword evidence="1" id="KW-0732">Signal</keyword>
<dbReference type="SMART" id="SM00287">
    <property type="entry name" value="SH3b"/>
    <property type="match status" value="8"/>
</dbReference>
<dbReference type="EC" id="3.2.1.96" evidence="3"/>
<dbReference type="STRING" id="1276920.ADIAG_01037"/>
<dbReference type="InterPro" id="IPR052354">
    <property type="entry name" value="Cell_Wall_Dynamics_Protein"/>
</dbReference>
<dbReference type="InterPro" id="IPR003646">
    <property type="entry name" value="SH3-like_bac-type"/>
</dbReference>
<feature type="domain" description="SH3b" evidence="2">
    <location>
        <begin position="455"/>
        <end position="517"/>
    </location>
</feature>
<feature type="chain" id="PRO_5004081702" evidence="1">
    <location>
        <begin position="27"/>
        <end position="719"/>
    </location>
</feature>
<dbReference type="Proteomes" id="UP000012015">
    <property type="component" value="Unassembled WGS sequence"/>
</dbReference>
<dbReference type="PATRIC" id="fig|1276920.7.peg.1038"/>
<protein>
    <submittedName>
        <fullName evidence="3">Beta-N-acetylglucosaminidase</fullName>
        <ecNumber evidence="3">3.2.1.96</ecNumber>
    </submittedName>
</protein>
<evidence type="ECO:0000313" key="4">
    <source>
        <dbReference type="Proteomes" id="UP000012015"/>
    </source>
</evidence>
<accession>M7MXY6</accession>
<keyword evidence="3" id="KW-0326">Glycosidase</keyword>
<feature type="domain" description="SH3b" evidence="2">
    <location>
        <begin position="375"/>
        <end position="442"/>
    </location>
</feature>
<dbReference type="PANTHER" id="PTHR34408">
    <property type="entry name" value="FAMILY PROTEIN, PUTATIVE-RELATED"/>
    <property type="match status" value="1"/>
</dbReference>
<dbReference type="EMBL" id="AOCK01000002">
    <property type="protein sequence ID" value="EMQ99931.1"/>
    <property type="molecule type" value="Genomic_DNA"/>
</dbReference>
<evidence type="ECO:0000313" key="3">
    <source>
        <dbReference type="EMBL" id="EMQ99931.1"/>
    </source>
</evidence>
<keyword evidence="3" id="KW-0378">Hydrolase</keyword>
<feature type="domain" description="SH3b" evidence="2">
    <location>
        <begin position="40"/>
        <end position="104"/>
    </location>
</feature>
<keyword evidence="4" id="KW-1185">Reference proteome</keyword>
<dbReference type="SUPFAM" id="SSF50044">
    <property type="entry name" value="SH3-domain"/>
    <property type="match status" value="1"/>
</dbReference>